<dbReference type="Gene3D" id="3.30.160.60">
    <property type="entry name" value="Classic Zinc Finger"/>
    <property type="match status" value="3"/>
</dbReference>
<keyword evidence="2" id="KW-0479">Metal-binding</keyword>
<evidence type="ECO:0000256" key="7">
    <source>
        <dbReference type="ARBA" id="ARBA00023242"/>
    </source>
</evidence>
<gene>
    <name evidence="10" type="ORF">OSB1V03_LOCUS22038</name>
</gene>
<dbReference type="GO" id="GO:0006357">
    <property type="term" value="P:regulation of transcription by RNA polymerase II"/>
    <property type="evidence" value="ECO:0007669"/>
    <property type="project" value="TreeGrafter"/>
</dbReference>
<evidence type="ECO:0000256" key="8">
    <source>
        <dbReference type="PROSITE-ProRule" id="PRU00042"/>
    </source>
</evidence>
<evidence type="ECO:0000256" key="4">
    <source>
        <dbReference type="ARBA" id="ARBA00022833"/>
    </source>
</evidence>
<evidence type="ECO:0000313" key="11">
    <source>
        <dbReference type="Proteomes" id="UP000759131"/>
    </source>
</evidence>
<keyword evidence="6" id="KW-0804">Transcription</keyword>
<dbReference type="OrthoDB" id="2687452at2759"/>
<dbReference type="Proteomes" id="UP000759131">
    <property type="component" value="Unassembled WGS sequence"/>
</dbReference>
<dbReference type="SUPFAM" id="SSF57667">
    <property type="entry name" value="beta-beta-alpha zinc fingers"/>
    <property type="match status" value="2"/>
</dbReference>
<feature type="domain" description="C2H2-type" evidence="9">
    <location>
        <begin position="92"/>
        <end position="121"/>
    </location>
</feature>
<feature type="domain" description="C2H2-type" evidence="9">
    <location>
        <begin position="61"/>
        <end position="91"/>
    </location>
</feature>
<evidence type="ECO:0000256" key="2">
    <source>
        <dbReference type="ARBA" id="ARBA00022723"/>
    </source>
</evidence>
<name>A0A7R9LXU1_9ACAR</name>
<evidence type="ECO:0000313" key="10">
    <source>
        <dbReference type="EMBL" id="CAD7648660.1"/>
    </source>
</evidence>
<sequence length="208" mass="24871">MRSHDPSFAVRNRERYDEINRRCYDSTTKTYTCYRIDCQKVCKNFRSMRRHLSCVHSSRDVVCDYTECNKLFKSEKQMRLHFKTVHTTDKPFKCPHNECGQQFTNKQRLDRHLDSHLSAGQPFVCEFIGCQKRYKNEMSLKTHKRIHLSEPTIKCTVEGCGQRFHEYKYMVKHRQTVHSVPRYIRRRPPAHCIPCQWPGCDFTAKSNT</sequence>
<dbReference type="EMBL" id="OC898846">
    <property type="protein sequence ID" value="CAD7648660.1"/>
    <property type="molecule type" value="Genomic_DNA"/>
</dbReference>
<evidence type="ECO:0000256" key="5">
    <source>
        <dbReference type="ARBA" id="ARBA00023015"/>
    </source>
</evidence>
<protein>
    <recommendedName>
        <fullName evidence="9">C2H2-type domain-containing protein</fullName>
    </recommendedName>
</protein>
<feature type="non-terminal residue" evidence="10">
    <location>
        <position position="208"/>
    </location>
</feature>
<reference evidence="10" key="1">
    <citation type="submission" date="2020-11" db="EMBL/GenBank/DDBJ databases">
        <authorList>
            <person name="Tran Van P."/>
        </authorList>
    </citation>
    <scope>NUCLEOTIDE SEQUENCE</scope>
</reference>
<dbReference type="PANTHER" id="PTHR46179:SF13">
    <property type="entry name" value="C2H2-TYPE DOMAIN-CONTAINING PROTEIN"/>
    <property type="match status" value="1"/>
</dbReference>
<dbReference type="Pfam" id="PF00096">
    <property type="entry name" value="zf-C2H2"/>
    <property type="match status" value="2"/>
</dbReference>
<evidence type="ECO:0000256" key="3">
    <source>
        <dbReference type="ARBA" id="ARBA00022771"/>
    </source>
</evidence>
<evidence type="ECO:0000256" key="1">
    <source>
        <dbReference type="ARBA" id="ARBA00004123"/>
    </source>
</evidence>
<comment type="subcellular location">
    <subcellularLocation>
        <location evidence="1">Nucleus</location>
    </subcellularLocation>
</comment>
<keyword evidence="11" id="KW-1185">Reference proteome</keyword>
<dbReference type="InterPro" id="IPR051061">
    <property type="entry name" value="Zinc_finger_trans_reg"/>
</dbReference>
<dbReference type="Pfam" id="PF12874">
    <property type="entry name" value="zf-met"/>
    <property type="match status" value="1"/>
</dbReference>
<dbReference type="PANTHER" id="PTHR46179">
    <property type="entry name" value="ZINC FINGER PROTEIN"/>
    <property type="match status" value="1"/>
</dbReference>
<dbReference type="PROSITE" id="PS50157">
    <property type="entry name" value="ZINC_FINGER_C2H2_2"/>
    <property type="match status" value="4"/>
</dbReference>
<dbReference type="GO" id="GO:0005634">
    <property type="term" value="C:nucleus"/>
    <property type="evidence" value="ECO:0007669"/>
    <property type="project" value="UniProtKB-SubCell"/>
</dbReference>
<dbReference type="InterPro" id="IPR013087">
    <property type="entry name" value="Znf_C2H2_type"/>
</dbReference>
<feature type="domain" description="C2H2-type" evidence="9">
    <location>
        <begin position="153"/>
        <end position="183"/>
    </location>
</feature>
<keyword evidence="3 8" id="KW-0863">Zinc-finger</keyword>
<organism evidence="10">
    <name type="scientific">Medioppia subpectinata</name>
    <dbReference type="NCBI Taxonomy" id="1979941"/>
    <lineage>
        <taxon>Eukaryota</taxon>
        <taxon>Metazoa</taxon>
        <taxon>Ecdysozoa</taxon>
        <taxon>Arthropoda</taxon>
        <taxon>Chelicerata</taxon>
        <taxon>Arachnida</taxon>
        <taxon>Acari</taxon>
        <taxon>Acariformes</taxon>
        <taxon>Sarcoptiformes</taxon>
        <taxon>Oribatida</taxon>
        <taxon>Brachypylina</taxon>
        <taxon>Oppioidea</taxon>
        <taxon>Oppiidae</taxon>
        <taxon>Medioppia</taxon>
    </lineage>
</organism>
<dbReference type="EMBL" id="CAJPIZ010044271">
    <property type="protein sequence ID" value="CAG2122092.1"/>
    <property type="molecule type" value="Genomic_DNA"/>
</dbReference>
<dbReference type="SMART" id="SM00355">
    <property type="entry name" value="ZnF_C2H2"/>
    <property type="match status" value="5"/>
</dbReference>
<dbReference type="GO" id="GO:0008270">
    <property type="term" value="F:zinc ion binding"/>
    <property type="evidence" value="ECO:0007669"/>
    <property type="project" value="UniProtKB-KW"/>
</dbReference>
<accession>A0A7R9LXU1</accession>
<dbReference type="InterPro" id="IPR036236">
    <property type="entry name" value="Znf_C2H2_sf"/>
</dbReference>
<evidence type="ECO:0000259" key="9">
    <source>
        <dbReference type="PROSITE" id="PS50157"/>
    </source>
</evidence>
<keyword evidence="4" id="KW-0862">Zinc</keyword>
<keyword evidence="5" id="KW-0805">Transcription regulation</keyword>
<dbReference type="PROSITE" id="PS00028">
    <property type="entry name" value="ZINC_FINGER_C2H2_1"/>
    <property type="match status" value="5"/>
</dbReference>
<proteinExistence type="predicted"/>
<feature type="domain" description="C2H2-type" evidence="9">
    <location>
        <begin position="123"/>
        <end position="152"/>
    </location>
</feature>
<dbReference type="AlphaFoldDB" id="A0A7R9LXU1"/>
<evidence type="ECO:0000256" key="6">
    <source>
        <dbReference type="ARBA" id="ARBA00023163"/>
    </source>
</evidence>
<keyword evidence="7" id="KW-0539">Nucleus</keyword>